<organism evidence="3">
    <name type="scientific">Phytobacter massiliensis</name>
    <dbReference type="NCBI Taxonomy" id="1485952"/>
    <lineage>
        <taxon>Bacteria</taxon>
        <taxon>Pseudomonadati</taxon>
        <taxon>Pseudomonadota</taxon>
        <taxon>Gammaproteobacteria</taxon>
        <taxon>Enterobacterales</taxon>
        <taxon>Enterobacteriaceae</taxon>
        <taxon>Phytobacter</taxon>
    </lineage>
</organism>
<gene>
    <name evidence="3" type="ORF">EMLFYP7_04144</name>
</gene>
<dbReference type="RefSeq" id="WP_044174108.1">
    <property type="nucleotide sequence ID" value="NZ_CABKSF010000001.1"/>
</dbReference>
<proteinExistence type="predicted"/>
<evidence type="ECO:0000259" key="2">
    <source>
        <dbReference type="Pfam" id="PF18602"/>
    </source>
</evidence>
<dbReference type="AlphaFoldDB" id="A0A6N3HNU6"/>
<dbReference type="Gene3D" id="1.10.890.40">
    <property type="match status" value="1"/>
</dbReference>
<sequence>MKGHYAALSLLWICTAGMVNAETYDYPRADPLPQDSTSNLLRDPALLTGYDVNMSSERFAQAWLSKTNERERIKAEMYFLGVMDATEGKAWCSYQRLLPPSAHEQLYSRFAHLKPEERNTRASALIVAALAETLPCQTAKEK</sequence>
<keyword evidence="1" id="KW-0732">Signal</keyword>
<evidence type="ECO:0000313" key="3">
    <source>
        <dbReference type="EMBL" id="VYU77740.1"/>
    </source>
</evidence>
<feature type="chain" id="PRO_5026858838" description="Rap1a immunity protein domain-containing protein" evidence="1">
    <location>
        <begin position="22"/>
        <end position="142"/>
    </location>
</feature>
<name>A0A6N3HNU6_9ENTR</name>
<reference evidence="3" key="1">
    <citation type="submission" date="2019-11" db="EMBL/GenBank/DDBJ databases">
        <authorList>
            <person name="Feng L."/>
        </authorList>
    </citation>
    <scope>NUCLEOTIDE SEQUENCE</scope>
    <source>
        <strain evidence="3">EMassiliensisLFYP7</strain>
    </source>
</reference>
<dbReference type="InterPro" id="IPR041238">
    <property type="entry name" value="Rap1a"/>
</dbReference>
<dbReference type="EMBL" id="CACRTZ010000037">
    <property type="protein sequence ID" value="VYU77740.1"/>
    <property type="molecule type" value="Genomic_DNA"/>
</dbReference>
<evidence type="ECO:0000256" key="1">
    <source>
        <dbReference type="SAM" id="SignalP"/>
    </source>
</evidence>
<dbReference type="Pfam" id="PF18602">
    <property type="entry name" value="Rap1a"/>
    <property type="match status" value="1"/>
</dbReference>
<protein>
    <recommendedName>
        <fullName evidence="2">Rap1a immunity protein domain-containing protein</fullName>
    </recommendedName>
</protein>
<accession>A0A6N3HNU6</accession>
<feature type="domain" description="Rap1a immunity protein" evidence="2">
    <location>
        <begin position="62"/>
        <end position="136"/>
    </location>
</feature>
<feature type="signal peptide" evidence="1">
    <location>
        <begin position="1"/>
        <end position="21"/>
    </location>
</feature>